<proteinExistence type="predicted"/>
<dbReference type="OrthoDB" id="3254719at2"/>
<dbReference type="AlphaFoldDB" id="A0A366LE88"/>
<dbReference type="Proteomes" id="UP000253303">
    <property type="component" value="Unassembled WGS sequence"/>
</dbReference>
<dbReference type="RefSeq" id="WP_113986979.1">
    <property type="nucleotide sequence ID" value="NZ_QMEY01000074.1"/>
</dbReference>
<dbReference type="Pfam" id="PF13276">
    <property type="entry name" value="HTH_21"/>
    <property type="match status" value="1"/>
</dbReference>
<organism evidence="2 3">
    <name type="scientific">Spongiactinospora rosea</name>
    <dbReference type="NCBI Taxonomy" id="2248750"/>
    <lineage>
        <taxon>Bacteria</taxon>
        <taxon>Bacillati</taxon>
        <taxon>Actinomycetota</taxon>
        <taxon>Actinomycetes</taxon>
        <taxon>Streptosporangiales</taxon>
        <taxon>Streptosporangiaceae</taxon>
        <taxon>Spongiactinospora</taxon>
    </lineage>
</organism>
<sequence length="119" mass="13373">MSFIDQHAGVFGVEPICRVLTEHGCPISTSTYYAAKNRPPSPRAVRDAALDAHIQRIHAGNYSVYGARKVWQQLLREGHRVARCTVERRMRALGLQGARRGKKIRGSPRVGWRLLNLEG</sequence>
<evidence type="ECO:0000313" key="2">
    <source>
        <dbReference type="EMBL" id="RBQ11594.1"/>
    </source>
</evidence>
<dbReference type="InterPro" id="IPR025948">
    <property type="entry name" value="HTH-like_dom"/>
</dbReference>
<accession>A0A366LE88</accession>
<keyword evidence="3" id="KW-1185">Reference proteome</keyword>
<comment type="caution">
    <text evidence="2">The sequence shown here is derived from an EMBL/GenBank/DDBJ whole genome shotgun (WGS) entry which is preliminary data.</text>
</comment>
<dbReference type="EMBL" id="QMEY01000074">
    <property type="protein sequence ID" value="RBQ11594.1"/>
    <property type="molecule type" value="Genomic_DNA"/>
</dbReference>
<evidence type="ECO:0000313" key="3">
    <source>
        <dbReference type="Proteomes" id="UP000253303"/>
    </source>
</evidence>
<evidence type="ECO:0000259" key="1">
    <source>
        <dbReference type="Pfam" id="PF13276"/>
    </source>
</evidence>
<gene>
    <name evidence="2" type="ORF">DP939_45260</name>
</gene>
<name>A0A366LE88_9ACTN</name>
<protein>
    <recommendedName>
        <fullName evidence="1">HTH-like domain-containing protein</fullName>
    </recommendedName>
</protein>
<reference evidence="2 3" key="1">
    <citation type="submission" date="2018-06" db="EMBL/GenBank/DDBJ databases">
        <title>Sphaerisporangium craniellae sp. nov., isolated from a marine sponge in the South China Sea.</title>
        <authorList>
            <person name="Li L."/>
        </authorList>
    </citation>
    <scope>NUCLEOTIDE SEQUENCE [LARGE SCALE GENOMIC DNA]</scope>
    <source>
        <strain evidence="2 3">LHW63015</strain>
    </source>
</reference>
<feature type="domain" description="HTH-like" evidence="1">
    <location>
        <begin position="46"/>
        <end position="103"/>
    </location>
</feature>